<dbReference type="Proteomes" id="UP001446871">
    <property type="component" value="Unassembled WGS sequence"/>
</dbReference>
<dbReference type="EMBL" id="JAQQWM010000009">
    <property type="protein sequence ID" value="KAK8046695.1"/>
    <property type="molecule type" value="Genomic_DNA"/>
</dbReference>
<sequence length="304" mass="34894">MYTYGKELPWFRTERSPWPGYCRGKVGCKIGYASQLVDSPWDYGSKNDLYNAGITSGWHGGTGKIFRRLERWESPGDGECGYWASIPAVKHTCGTTTTAIVNQDISQNIKGADDKCLHDKVWESYSTHDCVDQWASIPASDPRDTTRFYIFEVDVFVKINCWDQKPLPANMQHDAYNGALQLSDKERENAYQKFRGLRCKGIDRKGYYNTHLFLEGRGFPESLLGSDGSALKSSLNDYGCGVDARFKYTFVWEPQGPPDYYEWKANIPFGPTWILPSEYQCVLDWFHEHGGPMMYYYRDCIDEP</sequence>
<reference evidence="1 2" key="1">
    <citation type="submission" date="2023-01" db="EMBL/GenBank/DDBJ databases">
        <title>Analysis of 21 Apiospora genomes using comparative genomics revels a genus with tremendous synthesis potential of carbohydrate active enzymes and secondary metabolites.</title>
        <authorList>
            <person name="Sorensen T."/>
        </authorList>
    </citation>
    <scope>NUCLEOTIDE SEQUENCE [LARGE SCALE GENOMIC DNA]</scope>
    <source>
        <strain evidence="1 2">CBS 83171</strain>
    </source>
</reference>
<gene>
    <name evidence="1" type="ORF">PG996_014759</name>
</gene>
<accession>A0ABR1TJ83</accession>
<protein>
    <recommendedName>
        <fullName evidence="3">C-type lectin domain-containing protein</fullName>
    </recommendedName>
</protein>
<keyword evidence="2" id="KW-1185">Reference proteome</keyword>
<evidence type="ECO:0000313" key="1">
    <source>
        <dbReference type="EMBL" id="KAK8046695.1"/>
    </source>
</evidence>
<name>A0ABR1TJ83_9PEZI</name>
<comment type="caution">
    <text evidence="1">The sequence shown here is derived from an EMBL/GenBank/DDBJ whole genome shotgun (WGS) entry which is preliminary data.</text>
</comment>
<organism evidence="1 2">
    <name type="scientific">Apiospora saccharicola</name>
    <dbReference type="NCBI Taxonomy" id="335842"/>
    <lineage>
        <taxon>Eukaryota</taxon>
        <taxon>Fungi</taxon>
        <taxon>Dikarya</taxon>
        <taxon>Ascomycota</taxon>
        <taxon>Pezizomycotina</taxon>
        <taxon>Sordariomycetes</taxon>
        <taxon>Xylariomycetidae</taxon>
        <taxon>Amphisphaeriales</taxon>
        <taxon>Apiosporaceae</taxon>
        <taxon>Apiospora</taxon>
    </lineage>
</organism>
<evidence type="ECO:0008006" key="3">
    <source>
        <dbReference type="Google" id="ProtNLM"/>
    </source>
</evidence>
<evidence type="ECO:0000313" key="2">
    <source>
        <dbReference type="Proteomes" id="UP001446871"/>
    </source>
</evidence>
<proteinExistence type="predicted"/>